<organism evidence="1 2">
    <name type="scientific">Glacieibacterium frigidum</name>
    <dbReference type="NCBI Taxonomy" id="2593303"/>
    <lineage>
        <taxon>Bacteria</taxon>
        <taxon>Pseudomonadati</taxon>
        <taxon>Pseudomonadota</taxon>
        <taxon>Alphaproteobacteria</taxon>
        <taxon>Sphingomonadales</taxon>
        <taxon>Sphingosinicellaceae</taxon>
        <taxon>Glacieibacterium</taxon>
    </lineage>
</organism>
<dbReference type="RefSeq" id="WP_144236827.1">
    <property type="nucleotide sequence ID" value="NZ_VJWA01000001.1"/>
</dbReference>
<accession>A0A552UIU9</accession>
<keyword evidence="2" id="KW-1185">Reference proteome</keyword>
<dbReference type="AlphaFoldDB" id="A0A552UIU9"/>
<comment type="caution">
    <text evidence="1">The sequence shown here is derived from an EMBL/GenBank/DDBJ whole genome shotgun (WGS) entry which is preliminary data.</text>
</comment>
<gene>
    <name evidence="1" type="ORF">FMM06_08515</name>
</gene>
<proteinExistence type="predicted"/>
<dbReference type="OrthoDB" id="8853994at2"/>
<dbReference type="Proteomes" id="UP000317894">
    <property type="component" value="Unassembled WGS sequence"/>
</dbReference>
<dbReference type="EMBL" id="VJWA01000001">
    <property type="protein sequence ID" value="TRW18134.1"/>
    <property type="molecule type" value="Genomic_DNA"/>
</dbReference>
<sequence>MLAPFLMGLVGGQRGIAPLAAVSVAAARGELARDNGAPRLIASPLVAAGTLALAVAEMAGDKQKTAPDRIVPIGLAVRFVTNAVAGAALSTHRQRWLGALVGGATAVVASYPGWRARTAAMPRWGQTPTGFVEDAAVLAGAVAIVRYAPR</sequence>
<protein>
    <submittedName>
        <fullName evidence="1">DUF4126 domain-containing protein</fullName>
    </submittedName>
</protein>
<evidence type="ECO:0000313" key="2">
    <source>
        <dbReference type="Proteomes" id="UP000317894"/>
    </source>
</evidence>
<name>A0A552UIU9_9SPHN</name>
<evidence type="ECO:0000313" key="1">
    <source>
        <dbReference type="EMBL" id="TRW18134.1"/>
    </source>
</evidence>
<reference evidence="1 2" key="1">
    <citation type="submission" date="2019-07" db="EMBL/GenBank/DDBJ databases">
        <title>Novel species isolated from glacier.</title>
        <authorList>
            <person name="Liu Q."/>
            <person name="Xin Y.-H."/>
        </authorList>
    </citation>
    <scope>NUCLEOTIDE SEQUENCE [LARGE SCALE GENOMIC DNA]</scope>
    <source>
        <strain evidence="1 2">LB1R16</strain>
    </source>
</reference>